<evidence type="ECO:0000313" key="2">
    <source>
        <dbReference type="Proteomes" id="UP001396334"/>
    </source>
</evidence>
<proteinExistence type="predicted"/>
<keyword evidence="2" id="KW-1185">Reference proteome</keyword>
<reference evidence="1 2" key="1">
    <citation type="journal article" date="2024" name="G3 (Bethesda)">
        <title>Genome assembly of Hibiscus sabdariffa L. provides insights into metabolisms of medicinal natural products.</title>
        <authorList>
            <person name="Kim T."/>
        </authorList>
    </citation>
    <scope>NUCLEOTIDE SEQUENCE [LARGE SCALE GENOMIC DNA]</scope>
    <source>
        <strain evidence="1">TK-2024</strain>
        <tissue evidence="1">Old leaves</tissue>
    </source>
</reference>
<dbReference type="Proteomes" id="UP001396334">
    <property type="component" value="Unassembled WGS sequence"/>
</dbReference>
<comment type="caution">
    <text evidence="1">The sequence shown here is derived from an EMBL/GenBank/DDBJ whole genome shotgun (WGS) entry which is preliminary data.</text>
</comment>
<accession>A0ABR2PQE8</accession>
<gene>
    <name evidence="1" type="ORF">V6N11_028649</name>
</gene>
<organism evidence="1 2">
    <name type="scientific">Hibiscus sabdariffa</name>
    <name type="common">roselle</name>
    <dbReference type="NCBI Taxonomy" id="183260"/>
    <lineage>
        <taxon>Eukaryota</taxon>
        <taxon>Viridiplantae</taxon>
        <taxon>Streptophyta</taxon>
        <taxon>Embryophyta</taxon>
        <taxon>Tracheophyta</taxon>
        <taxon>Spermatophyta</taxon>
        <taxon>Magnoliopsida</taxon>
        <taxon>eudicotyledons</taxon>
        <taxon>Gunneridae</taxon>
        <taxon>Pentapetalae</taxon>
        <taxon>rosids</taxon>
        <taxon>malvids</taxon>
        <taxon>Malvales</taxon>
        <taxon>Malvaceae</taxon>
        <taxon>Malvoideae</taxon>
        <taxon>Hibiscus</taxon>
    </lineage>
</organism>
<name>A0ABR2PQE8_9ROSI</name>
<evidence type="ECO:0000313" key="1">
    <source>
        <dbReference type="EMBL" id="KAK8990684.1"/>
    </source>
</evidence>
<protein>
    <submittedName>
        <fullName evidence="1">Uncharacterized protein</fullName>
    </submittedName>
</protein>
<sequence length="154" mass="18192">MLEVLLLHIETHLKQSSRWSLCSHPSCSRSRQCSLYSHRSCSKSRLCSEEQKESRSAQPVESLVNWVVSEKQRLNGRFDKYYTHKELKFVCRLKMEVSRYEIFGIRPQRPKKTKFNQEQTQTPKSMLALPWKDKAIDQEVKEFINESLKENAQG</sequence>
<dbReference type="EMBL" id="JBBPBN010000053">
    <property type="protein sequence ID" value="KAK8990684.1"/>
    <property type="molecule type" value="Genomic_DNA"/>
</dbReference>